<evidence type="ECO:0000313" key="2">
    <source>
        <dbReference type="EMBL" id="PKU39382.1"/>
    </source>
</evidence>
<organism evidence="2 3">
    <name type="scientific">Limosa lapponica baueri</name>
    <dbReference type="NCBI Taxonomy" id="1758121"/>
    <lineage>
        <taxon>Eukaryota</taxon>
        <taxon>Metazoa</taxon>
        <taxon>Chordata</taxon>
        <taxon>Craniata</taxon>
        <taxon>Vertebrata</taxon>
        <taxon>Euteleostomi</taxon>
        <taxon>Archelosauria</taxon>
        <taxon>Archosauria</taxon>
        <taxon>Dinosauria</taxon>
        <taxon>Saurischia</taxon>
        <taxon>Theropoda</taxon>
        <taxon>Coelurosauria</taxon>
        <taxon>Aves</taxon>
        <taxon>Neognathae</taxon>
        <taxon>Neoaves</taxon>
        <taxon>Charadriiformes</taxon>
        <taxon>Scolopacidae</taxon>
        <taxon>Limosa</taxon>
    </lineage>
</organism>
<reference evidence="3" key="2">
    <citation type="submission" date="2017-12" db="EMBL/GenBank/DDBJ databases">
        <title>Genome sequence of the Bar-tailed Godwit (Limosa lapponica baueri).</title>
        <authorList>
            <person name="Lima N.C.B."/>
            <person name="Parody-Merino A.M."/>
            <person name="Battley P.F."/>
            <person name="Fidler A.E."/>
            <person name="Prosdocimi F."/>
        </authorList>
    </citation>
    <scope>NUCLEOTIDE SEQUENCE [LARGE SCALE GENOMIC DNA]</scope>
</reference>
<evidence type="ECO:0008006" key="4">
    <source>
        <dbReference type="Google" id="ProtNLM"/>
    </source>
</evidence>
<sequence length="85" mass="9576">MSKSASCLCCGLSLVQFAAQVDEEDTGAGRKAKFDDYQPSYLARTRLGRDLYIKKTKTQKAFFNNDNNSAEEEKNSLHFANLMPF</sequence>
<protein>
    <recommendedName>
        <fullName evidence="4">Secreted protein</fullName>
    </recommendedName>
</protein>
<feature type="chain" id="PRO_5014157099" description="Secreted protein" evidence="1">
    <location>
        <begin position="24"/>
        <end position="85"/>
    </location>
</feature>
<dbReference type="Proteomes" id="UP000233556">
    <property type="component" value="Unassembled WGS sequence"/>
</dbReference>
<keyword evidence="1" id="KW-0732">Signal</keyword>
<gene>
    <name evidence="2" type="ORF">llap_10316</name>
</gene>
<name>A0A2I0U020_LIMLA</name>
<proteinExistence type="predicted"/>
<dbReference type="AlphaFoldDB" id="A0A2I0U020"/>
<dbReference type="EMBL" id="KZ506503">
    <property type="protein sequence ID" value="PKU39382.1"/>
    <property type="molecule type" value="Genomic_DNA"/>
</dbReference>
<accession>A0A2I0U020</accession>
<reference evidence="3" key="1">
    <citation type="submission" date="2017-11" db="EMBL/GenBank/DDBJ databases">
        <authorList>
            <person name="Lima N.C."/>
            <person name="Parody-Merino A.M."/>
            <person name="Battley P.F."/>
            <person name="Fidler A.E."/>
            <person name="Prosdocimi F."/>
        </authorList>
    </citation>
    <scope>NUCLEOTIDE SEQUENCE [LARGE SCALE GENOMIC DNA]</scope>
</reference>
<evidence type="ECO:0000256" key="1">
    <source>
        <dbReference type="SAM" id="SignalP"/>
    </source>
</evidence>
<evidence type="ECO:0000313" key="3">
    <source>
        <dbReference type="Proteomes" id="UP000233556"/>
    </source>
</evidence>
<keyword evidence="3" id="KW-1185">Reference proteome</keyword>
<feature type="signal peptide" evidence="1">
    <location>
        <begin position="1"/>
        <end position="23"/>
    </location>
</feature>